<dbReference type="VEuPathDB" id="FungiDB:CIMG_07720"/>
<evidence type="ECO:0000256" key="4">
    <source>
        <dbReference type="ARBA" id="ARBA00023136"/>
    </source>
</evidence>
<evidence type="ECO:0000256" key="5">
    <source>
        <dbReference type="SAM" id="MobiDB-lite"/>
    </source>
</evidence>
<name>A0A0E1S0R8_COCIM</name>
<dbReference type="Gene3D" id="2.60.120.920">
    <property type="match status" value="1"/>
</dbReference>
<proteinExistence type="predicted"/>
<evidence type="ECO:0000313" key="7">
    <source>
        <dbReference type="Proteomes" id="UP000001261"/>
    </source>
</evidence>
<evidence type="ECO:0008006" key="8">
    <source>
        <dbReference type="Google" id="ProtNLM"/>
    </source>
</evidence>
<dbReference type="InterPro" id="IPR035780">
    <property type="entry name" value="SPRY_Ssh4-like"/>
</dbReference>
<dbReference type="EMBL" id="GG704913">
    <property type="protein sequence ID" value="EAS28974.1"/>
    <property type="molecule type" value="Genomic_DNA"/>
</dbReference>
<dbReference type="CDD" id="cd12910">
    <property type="entry name" value="SPRY_SSH4_like"/>
    <property type="match status" value="1"/>
</dbReference>
<organism evidence="6 7">
    <name type="scientific">Coccidioides immitis (strain RS)</name>
    <name type="common">Valley fever fungus</name>
    <dbReference type="NCBI Taxonomy" id="246410"/>
    <lineage>
        <taxon>Eukaryota</taxon>
        <taxon>Fungi</taxon>
        <taxon>Dikarya</taxon>
        <taxon>Ascomycota</taxon>
        <taxon>Pezizomycotina</taxon>
        <taxon>Eurotiomycetes</taxon>
        <taxon>Eurotiomycetidae</taxon>
        <taxon>Onygenales</taxon>
        <taxon>Onygenaceae</taxon>
        <taxon>Coccidioides</taxon>
    </lineage>
</organism>
<dbReference type="GeneID" id="4559435"/>
<feature type="compositionally biased region" description="Polar residues" evidence="5">
    <location>
        <begin position="72"/>
        <end position="84"/>
    </location>
</feature>
<comment type="subcellular location">
    <subcellularLocation>
        <location evidence="1">Membrane</location>
    </subcellularLocation>
</comment>
<dbReference type="OrthoDB" id="25503at2759"/>
<feature type="region of interest" description="Disordered" evidence="5">
    <location>
        <begin position="7"/>
        <end position="42"/>
    </location>
</feature>
<dbReference type="InterPro" id="IPR043136">
    <property type="entry name" value="B30.2/SPRY_sf"/>
</dbReference>
<dbReference type="PANTHER" id="PTHR12864">
    <property type="entry name" value="RAN BINDING PROTEIN 9-RELATED"/>
    <property type="match status" value="1"/>
</dbReference>
<accession>A0A0E1S0R8</accession>
<dbReference type="Proteomes" id="UP000001261">
    <property type="component" value="Unassembled WGS sequence"/>
</dbReference>
<dbReference type="GO" id="GO:0016020">
    <property type="term" value="C:membrane"/>
    <property type="evidence" value="ECO:0007669"/>
    <property type="project" value="UniProtKB-SubCell"/>
</dbReference>
<evidence type="ECO:0000256" key="1">
    <source>
        <dbReference type="ARBA" id="ARBA00004370"/>
    </source>
</evidence>
<dbReference type="RefSeq" id="XP_001240557.1">
    <property type="nucleotide sequence ID" value="XM_001240556.2"/>
</dbReference>
<dbReference type="OMA" id="PPPYHDW"/>
<dbReference type="KEGG" id="cim:CIMG_07720"/>
<reference evidence="7" key="2">
    <citation type="journal article" date="2010" name="Genome Res.">
        <title>Population genomic sequencing of Coccidioides fungi reveals recent hybridization and transposon control.</title>
        <authorList>
            <person name="Neafsey D.E."/>
            <person name="Barker B.M."/>
            <person name="Sharpton T.J."/>
            <person name="Stajich J.E."/>
            <person name="Park D.J."/>
            <person name="Whiston E."/>
            <person name="Hung C.-Y."/>
            <person name="McMahan C."/>
            <person name="White J."/>
            <person name="Sykes S."/>
            <person name="Heiman D."/>
            <person name="Young S."/>
            <person name="Zeng Q."/>
            <person name="Abouelleil A."/>
            <person name="Aftuck L."/>
            <person name="Bessette D."/>
            <person name="Brown A."/>
            <person name="FitzGerald M."/>
            <person name="Lui A."/>
            <person name="Macdonald J.P."/>
            <person name="Priest M."/>
            <person name="Orbach M.J."/>
            <person name="Galgiani J.N."/>
            <person name="Kirkland T.N."/>
            <person name="Cole G.T."/>
            <person name="Birren B.W."/>
            <person name="Henn M.R."/>
            <person name="Taylor J.W."/>
            <person name="Rounsley S.D."/>
        </authorList>
    </citation>
    <scope>GENOME REANNOTATION</scope>
    <source>
        <strain evidence="7">RS</strain>
    </source>
</reference>
<gene>
    <name evidence="6" type="ORF">CIMG_07720</name>
</gene>
<evidence type="ECO:0000256" key="3">
    <source>
        <dbReference type="ARBA" id="ARBA00022989"/>
    </source>
</evidence>
<evidence type="ECO:0000313" key="6">
    <source>
        <dbReference type="EMBL" id="EAS28974.1"/>
    </source>
</evidence>
<keyword evidence="3" id="KW-1133">Transmembrane helix</keyword>
<dbReference type="InParanoid" id="A0A0E1S0R8"/>
<evidence type="ECO:0000256" key="2">
    <source>
        <dbReference type="ARBA" id="ARBA00022692"/>
    </source>
</evidence>
<keyword evidence="2" id="KW-0812">Transmembrane</keyword>
<dbReference type="AlphaFoldDB" id="A0A0E1S0R8"/>
<sequence>MCFRALFRRGGGSKIGTNPPISLEMESSQEKKRKGSTVSSYRPAYTTNTLNLSTSDEKQQVFGQDTISLTTAGHISNGGSSRIPAQTCDPPSGPPPGYASQNHTFSPPLGPPPHLGATSFSQPDHNWQAIPDPADLPPPPAHAYLYSNTGNATEEDAERAHAFCDNTPLTLPVDPLPEVYQAAQRASFRPVKPSEYNGSLSVPTNGRWEGRTTTGNPDCIIWTDHPMYFARENSPLVTECSKTIYFEVTLRKLSGGTPTQTPGFSIGYVAQPYPTWRSPGWERGSLGVFSDDGCRFINDSWGGKEFTTEFAIGETVGLGMKFYCVGETPFGVAPQPPAVDGELNSFAVEVFFTRNGKLAGKWNLHEEIDADQGSLEGLEGDFDLHGAIGLFGGVEFEACFDPSGWKWSPPE</sequence>
<dbReference type="STRING" id="246410.A0A0E1S0R8"/>
<reference evidence="7" key="1">
    <citation type="journal article" date="2009" name="Genome Res.">
        <title>Comparative genomic analyses of the human fungal pathogens Coccidioides and their relatives.</title>
        <authorList>
            <person name="Sharpton T.J."/>
            <person name="Stajich J.E."/>
            <person name="Rounsley S.D."/>
            <person name="Gardner M.J."/>
            <person name="Wortman J.R."/>
            <person name="Jordar V.S."/>
            <person name="Maiti R."/>
            <person name="Kodira C.D."/>
            <person name="Neafsey D.E."/>
            <person name="Zeng Q."/>
            <person name="Hung C.-Y."/>
            <person name="McMahan C."/>
            <person name="Muszewska A."/>
            <person name="Grynberg M."/>
            <person name="Mandel M.A."/>
            <person name="Kellner E.M."/>
            <person name="Barker B.M."/>
            <person name="Galgiani J.N."/>
            <person name="Orbach M.J."/>
            <person name="Kirkland T.N."/>
            <person name="Cole G.T."/>
            <person name="Henn M.R."/>
            <person name="Birren B.W."/>
            <person name="Taylor J.W."/>
        </authorList>
    </citation>
    <scope>NUCLEOTIDE SEQUENCE [LARGE SCALE GENOMIC DNA]</scope>
    <source>
        <strain evidence="7">RS</strain>
    </source>
</reference>
<protein>
    <recommendedName>
        <fullName evidence="8">SPRY domain-containing protein</fullName>
    </recommendedName>
</protein>
<keyword evidence="4" id="KW-0472">Membrane</keyword>
<dbReference type="InterPro" id="IPR050618">
    <property type="entry name" value="Ubq-SigPath_Reg"/>
</dbReference>
<keyword evidence="7" id="KW-1185">Reference proteome</keyword>
<feature type="region of interest" description="Disordered" evidence="5">
    <location>
        <begin position="72"/>
        <end position="147"/>
    </location>
</feature>